<accession>A0ABX2EA12</accession>
<dbReference type="SUPFAM" id="SSF54637">
    <property type="entry name" value="Thioesterase/thiol ester dehydrase-isomerase"/>
    <property type="match status" value="2"/>
</dbReference>
<dbReference type="RefSeq" id="WP_173120329.1">
    <property type="nucleotide sequence ID" value="NZ_JABRWJ010000001.1"/>
</dbReference>
<sequence>MIDPERLLRWPLPPVTQTYTERDSALYALGLGLVRTNPAPAAALRHVYEAGDGGLVALPTMASVLATGPFWMQDPATGIDWQRVLHAEQRLQIHRPLPAAATVVGEHRVDAIFDKGADKGALMLLSRRLYDQGSGELLATVGSTAFLRGNGGFGGSGEGAPWPQPVPTDRPPDHEVAHDIRPEQALLYRLSGDLNPLHADPAVARAAGFAQPILHGLCSYGIAGLALASTVCGHDATRLKRLDLRFANPVFPGETLLTEIWLTGPGRAALRMRVPARDDPKRRIVLDHGVAEFAT</sequence>
<dbReference type="InterPro" id="IPR029069">
    <property type="entry name" value="HotDog_dom_sf"/>
</dbReference>
<gene>
    <name evidence="3" type="ORF">HLB44_02680</name>
</gene>
<dbReference type="InterPro" id="IPR002539">
    <property type="entry name" value="MaoC-like_dom"/>
</dbReference>
<dbReference type="Pfam" id="PF22622">
    <property type="entry name" value="MFE-2_hydrat-2_N"/>
    <property type="match status" value="1"/>
</dbReference>
<evidence type="ECO:0000313" key="4">
    <source>
        <dbReference type="Proteomes" id="UP000737171"/>
    </source>
</evidence>
<dbReference type="InterPro" id="IPR054357">
    <property type="entry name" value="MFE-2_N"/>
</dbReference>
<evidence type="ECO:0000313" key="3">
    <source>
        <dbReference type="EMBL" id="NRF65886.1"/>
    </source>
</evidence>
<dbReference type="CDD" id="cd03448">
    <property type="entry name" value="HDE_HSD"/>
    <property type="match status" value="1"/>
</dbReference>
<dbReference type="PANTHER" id="PTHR13078">
    <property type="entry name" value="PEROXISOMAL MULTIFUNCTIONAL ENZYME TYPE 2-RELATED"/>
    <property type="match status" value="1"/>
</dbReference>
<protein>
    <submittedName>
        <fullName evidence="3">MaoC family dehydratase N-terminal domain-containing protein</fullName>
    </submittedName>
</protein>
<dbReference type="Pfam" id="PF01575">
    <property type="entry name" value="MaoC_dehydratas"/>
    <property type="match status" value="1"/>
</dbReference>
<evidence type="ECO:0000259" key="2">
    <source>
        <dbReference type="Pfam" id="PF22622"/>
    </source>
</evidence>
<dbReference type="EMBL" id="JABRWJ010000001">
    <property type="protein sequence ID" value="NRF65886.1"/>
    <property type="molecule type" value="Genomic_DNA"/>
</dbReference>
<organism evidence="3 4">
    <name type="scientific">Pseudaquabacterium terrae</name>
    <dbReference type="NCBI Taxonomy" id="2732868"/>
    <lineage>
        <taxon>Bacteria</taxon>
        <taxon>Pseudomonadati</taxon>
        <taxon>Pseudomonadota</taxon>
        <taxon>Betaproteobacteria</taxon>
        <taxon>Burkholderiales</taxon>
        <taxon>Sphaerotilaceae</taxon>
        <taxon>Pseudaquabacterium</taxon>
    </lineage>
</organism>
<dbReference type="PANTHER" id="PTHR13078:SF56">
    <property type="entry name" value="PEROXISOMAL MULTIFUNCTIONAL ENZYME TYPE 2"/>
    <property type="match status" value="1"/>
</dbReference>
<dbReference type="Gene3D" id="3.10.129.10">
    <property type="entry name" value="Hotdog Thioesterase"/>
    <property type="match status" value="2"/>
</dbReference>
<comment type="caution">
    <text evidence="3">The sequence shown here is derived from an EMBL/GenBank/DDBJ whole genome shotgun (WGS) entry which is preliminary data.</text>
</comment>
<feature type="domain" description="Peroxisomal multifunctional enzyme type 2-like N-terminal" evidence="2">
    <location>
        <begin position="18"/>
        <end position="149"/>
    </location>
</feature>
<dbReference type="Proteomes" id="UP000737171">
    <property type="component" value="Unassembled WGS sequence"/>
</dbReference>
<name>A0ABX2EA12_9BURK</name>
<proteinExistence type="predicted"/>
<reference evidence="3 4" key="1">
    <citation type="submission" date="2020-05" db="EMBL/GenBank/DDBJ databases">
        <title>Aquincola sp. isolate from soil.</title>
        <authorList>
            <person name="Han J."/>
            <person name="Kim D.-U."/>
        </authorList>
    </citation>
    <scope>NUCLEOTIDE SEQUENCE [LARGE SCALE GENOMIC DNA]</scope>
    <source>
        <strain evidence="3 4">S2</strain>
    </source>
</reference>
<evidence type="ECO:0000259" key="1">
    <source>
        <dbReference type="Pfam" id="PF01575"/>
    </source>
</evidence>
<feature type="domain" description="MaoC-like" evidence="1">
    <location>
        <begin position="168"/>
        <end position="264"/>
    </location>
</feature>
<keyword evidence="4" id="KW-1185">Reference proteome</keyword>